<feature type="region of interest" description="Disordered" evidence="1">
    <location>
        <begin position="33"/>
        <end position="142"/>
    </location>
</feature>
<feature type="compositionally biased region" description="Basic and acidic residues" evidence="1">
    <location>
        <begin position="119"/>
        <end position="133"/>
    </location>
</feature>
<feature type="non-terminal residue" evidence="2">
    <location>
        <position position="249"/>
    </location>
</feature>
<organism evidence="2 3">
    <name type="scientific">Salix suchowensis</name>
    <dbReference type="NCBI Taxonomy" id="1278906"/>
    <lineage>
        <taxon>Eukaryota</taxon>
        <taxon>Viridiplantae</taxon>
        <taxon>Streptophyta</taxon>
        <taxon>Embryophyta</taxon>
        <taxon>Tracheophyta</taxon>
        <taxon>Spermatophyta</taxon>
        <taxon>Magnoliopsida</taxon>
        <taxon>eudicotyledons</taxon>
        <taxon>Gunneridae</taxon>
        <taxon>Pentapetalae</taxon>
        <taxon>rosids</taxon>
        <taxon>fabids</taxon>
        <taxon>Malpighiales</taxon>
        <taxon>Salicaceae</taxon>
        <taxon>Saliceae</taxon>
        <taxon>Salix</taxon>
    </lineage>
</organism>
<dbReference type="InterPro" id="IPR038920">
    <property type="entry name" value="At3g05675-like"/>
</dbReference>
<reference evidence="2" key="2">
    <citation type="journal article" date="2023" name="Int. J. Mol. Sci.">
        <title>De Novo Assembly and Annotation of 11 Diverse Shrub Willow (Salix) Genomes Reveals Novel Gene Organization in Sex-Linked Regions.</title>
        <authorList>
            <person name="Hyden B."/>
            <person name="Feng K."/>
            <person name="Yates T.B."/>
            <person name="Jawdy S."/>
            <person name="Cereghino C."/>
            <person name="Smart L.B."/>
            <person name="Muchero W."/>
        </authorList>
    </citation>
    <scope>NUCLEOTIDE SEQUENCE</scope>
    <source>
        <tissue evidence="2">Shoot tip</tissue>
    </source>
</reference>
<sequence length="249" mass="27466">MAESTHKRHNSTYQCRRRRSSWCCSFAVPPLSPENRPAAKPSFQKNKKLNNSVSKLGPHSFPNSPKSGLNFVGRIDPRRILSPGRVSPIDSDPTADTNRDIIPDPSPAVGLSLNLNSKSRSDSFRGRNERRSFSESATGSGLDSGRGVFDVRLNLRGKNGGGLVVELNSDVLIANSEVFAGLICEYRENLVSKCNSDGGGNLSRKMCRIEVPDVENLGIFRDTIELMFEEDIAKRLMKVGVYRAIDILE</sequence>
<evidence type="ECO:0000256" key="1">
    <source>
        <dbReference type="SAM" id="MobiDB-lite"/>
    </source>
</evidence>
<protein>
    <recommendedName>
        <fullName evidence="4">BTB/POZ domain-containing protein</fullName>
    </recommendedName>
</protein>
<keyword evidence="3" id="KW-1185">Reference proteome</keyword>
<reference evidence="2" key="1">
    <citation type="submission" date="2022-10" db="EMBL/GenBank/DDBJ databases">
        <authorList>
            <person name="Hyden B.L."/>
            <person name="Feng K."/>
            <person name="Yates T."/>
            <person name="Jawdy S."/>
            <person name="Smart L.B."/>
            <person name="Muchero W."/>
        </authorList>
    </citation>
    <scope>NUCLEOTIDE SEQUENCE</scope>
    <source>
        <tissue evidence="2">Shoot tip</tissue>
    </source>
</reference>
<evidence type="ECO:0008006" key="4">
    <source>
        <dbReference type="Google" id="ProtNLM"/>
    </source>
</evidence>
<proteinExistence type="predicted"/>
<dbReference type="PANTHER" id="PTHR31060">
    <property type="entry name" value="OSJNBA0011J08.25 PROTEIN-RELATED"/>
    <property type="match status" value="1"/>
</dbReference>
<dbReference type="Proteomes" id="UP001141253">
    <property type="component" value="Chromosome 7"/>
</dbReference>
<dbReference type="PANTHER" id="PTHR31060:SF33">
    <property type="entry name" value="OS04G0278000 PROTEIN"/>
    <property type="match status" value="1"/>
</dbReference>
<evidence type="ECO:0000313" key="3">
    <source>
        <dbReference type="Proteomes" id="UP001141253"/>
    </source>
</evidence>
<accession>A0ABQ9AXW7</accession>
<comment type="caution">
    <text evidence="2">The sequence shown here is derived from an EMBL/GenBank/DDBJ whole genome shotgun (WGS) entry which is preliminary data.</text>
</comment>
<dbReference type="EMBL" id="JAPFFI010000014">
    <property type="protein sequence ID" value="KAJ6366329.1"/>
    <property type="molecule type" value="Genomic_DNA"/>
</dbReference>
<evidence type="ECO:0000313" key="2">
    <source>
        <dbReference type="EMBL" id="KAJ6366329.1"/>
    </source>
</evidence>
<name>A0ABQ9AXW7_9ROSI</name>
<gene>
    <name evidence="2" type="ORF">OIU77_002833</name>
</gene>